<evidence type="ECO:0000313" key="3">
    <source>
        <dbReference type="EMBL" id="WFD33446.1"/>
    </source>
</evidence>
<dbReference type="InterPro" id="IPR018307">
    <property type="entry name" value="ABL9/DENND6_dom"/>
</dbReference>
<organism evidence="3 4">
    <name type="scientific">Malassezia cuniculi</name>
    <dbReference type="NCBI Taxonomy" id="948313"/>
    <lineage>
        <taxon>Eukaryota</taxon>
        <taxon>Fungi</taxon>
        <taxon>Dikarya</taxon>
        <taxon>Basidiomycota</taxon>
        <taxon>Ustilaginomycotina</taxon>
        <taxon>Malasseziomycetes</taxon>
        <taxon>Malasseziales</taxon>
        <taxon>Malasseziaceae</taxon>
        <taxon>Malassezia</taxon>
    </lineage>
</organism>
<reference evidence="3" key="1">
    <citation type="submission" date="2023-03" db="EMBL/GenBank/DDBJ databases">
        <title>Mating type loci evolution in Malassezia.</title>
        <authorList>
            <person name="Coelho M.A."/>
        </authorList>
    </citation>
    <scope>NUCLEOTIDE SEQUENCE</scope>
    <source>
        <strain evidence="3">CBS 11721</strain>
    </source>
</reference>
<evidence type="ECO:0000313" key="4">
    <source>
        <dbReference type="Proteomes" id="UP001219933"/>
    </source>
</evidence>
<accession>A0AAF0ERX1</accession>
<dbReference type="EMBL" id="CP119877">
    <property type="protein sequence ID" value="WFD33446.1"/>
    <property type="molecule type" value="Genomic_DNA"/>
</dbReference>
<dbReference type="PANTHER" id="PTHR13677:SF0">
    <property type="entry name" value="LD41638P"/>
    <property type="match status" value="1"/>
</dbReference>
<dbReference type="GO" id="GO:0005085">
    <property type="term" value="F:guanyl-nucleotide exchange factor activity"/>
    <property type="evidence" value="ECO:0007669"/>
    <property type="project" value="InterPro"/>
</dbReference>
<dbReference type="PROSITE" id="PS50211">
    <property type="entry name" value="DENN"/>
    <property type="match status" value="1"/>
</dbReference>
<dbReference type="Pfam" id="PF09794">
    <property type="entry name" value="Avl9"/>
    <property type="match status" value="1"/>
</dbReference>
<gene>
    <name evidence="3" type="ORF">MCUN1_000259</name>
</gene>
<keyword evidence="4" id="KW-1185">Reference proteome</keyword>
<protein>
    <recommendedName>
        <fullName evidence="2">UDENN domain-containing protein</fullName>
    </recommendedName>
</protein>
<evidence type="ECO:0000259" key="2">
    <source>
        <dbReference type="PROSITE" id="PS50211"/>
    </source>
</evidence>
<dbReference type="InterPro" id="IPR024224">
    <property type="entry name" value="DENND6"/>
</dbReference>
<feature type="domain" description="UDENN" evidence="2">
    <location>
        <begin position="47"/>
        <end position="509"/>
    </location>
</feature>
<sequence length="578" mass="63479">MPTGASDGDASGDIGLVARRSIEDMRPDQNTAAVAPEARRALQHWVLATAVVNFDLDRGPDVEFLYPPLAISQAEKDNIAFSAFPDTSVFEQGTLVFSWRVREVPGTAEAEAEADAAAADAARASGAADAVAAAPRAPAAQSNSRSTSYIYGYSFFVQRADPSVRRSYTQKSLVILTHLPYVALFSKVVDKVGSLYFELGMPVLESFVQEVGRWPLPESGATIELPLFGARFSVALPHGQEAQRPWDGQETILASVPTASFHATLHAVVSSLWLLWEILILGEPLLVVAGDPRTASDAVWHLLDLIRPVPCAGDFRPYFHIHDYDYAALVSRNKPPAGTILGVTNPFFLQACSHWPHVLHLGWRVGATRRGGAQAARFGLETQRKRRVVKDKALLKAVSDLCSHGEHGKANVMLRRYFADLTERFLAPLNRYVASLVPDLSSADAQMRPFSVPDFIASLSVHSTPLPMRARPLPATTRNALYTDFLRSPNFSLWLQVRVAAVEEEQWQRRAAALTVPRDHLDNERLAGEIDVLEAQLARVQRSSSGLRWLSGVSPTYSLRRKRSALRAQLAALRKQGT</sequence>
<dbReference type="Proteomes" id="UP001219933">
    <property type="component" value="Chromosome 1"/>
</dbReference>
<dbReference type="GO" id="GO:0055037">
    <property type="term" value="C:recycling endosome"/>
    <property type="evidence" value="ECO:0007669"/>
    <property type="project" value="TreeGrafter"/>
</dbReference>
<evidence type="ECO:0000256" key="1">
    <source>
        <dbReference type="ARBA" id="ARBA00007159"/>
    </source>
</evidence>
<dbReference type="AlphaFoldDB" id="A0AAF0ERX1"/>
<name>A0AAF0ERX1_9BASI</name>
<dbReference type="PANTHER" id="PTHR13677">
    <property type="entry name" value="LD41638P"/>
    <property type="match status" value="1"/>
</dbReference>
<dbReference type="InterPro" id="IPR037516">
    <property type="entry name" value="Tripartite_DENN"/>
</dbReference>
<comment type="similarity">
    <text evidence="1">Belongs to the DENND6 family.</text>
</comment>
<proteinExistence type="inferred from homology"/>